<evidence type="ECO:0000256" key="6">
    <source>
        <dbReference type="SAM" id="Phobius"/>
    </source>
</evidence>
<evidence type="ECO:0000256" key="3">
    <source>
        <dbReference type="ARBA" id="ARBA00022737"/>
    </source>
</evidence>
<accession>K1XZ21</accession>
<dbReference type="SUPFAM" id="SSF49299">
    <property type="entry name" value="PKD domain"/>
    <property type="match status" value="4"/>
</dbReference>
<dbReference type="EMBL" id="AMFJ01034128">
    <property type="protein sequence ID" value="EKD30186.1"/>
    <property type="molecule type" value="Genomic_DNA"/>
</dbReference>
<dbReference type="PROSITE" id="PS51257">
    <property type="entry name" value="PROKAR_LIPOPROTEIN"/>
    <property type="match status" value="1"/>
</dbReference>
<evidence type="ECO:0000256" key="1">
    <source>
        <dbReference type="ARBA" id="ARBA00004141"/>
    </source>
</evidence>
<proteinExistence type="predicted"/>
<dbReference type="PROSITE" id="PS50093">
    <property type="entry name" value="PKD"/>
    <property type="match status" value="2"/>
</dbReference>
<keyword evidence="7" id="KW-0732">Signal</keyword>
<organism evidence="9">
    <name type="scientific">uncultured bacterium</name>
    <name type="common">gcode 4</name>
    <dbReference type="NCBI Taxonomy" id="1234023"/>
    <lineage>
        <taxon>Bacteria</taxon>
        <taxon>environmental samples</taxon>
    </lineage>
</organism>
<feature type="non-terminal residue" evidence="9">
    <location>
        <position position="1302"/>
    </location>
</feature>
<feature type="domain" description="PKD" evidence="8">
    <location>
        <begin position="996"/>
        <end position="1032"/>
    </location>
</feature>
<evidence type="ECO:0000259" key="8">
    <source>
        <dbReference type="PROSITE" id="PS50093"/>
    </source>
</evidence>
<reference evidence="9" key="1">
    <citation type="journal article" date="2012" name="Science">
        <title>Fermentation, hydrogen, and sulfur metabolism in multiple uncultivated bacterial phyla.</title>
        <authorList>
            <person name="Wrighton K.C."/>
            <person name="Thomas B.C."/>
            <person name="Sharon I."/>
            <person name="Miller C.S."/>
            <person name="Castelle C.J."/>
            <person name="VerBerkmoes N.C."/>
            <person name="Wilkins M.J."/>
            <person name="Hettich R.L."/>
            <person name="Lipton M.S."/>
            <person name="Williams K.H."/>
            <person name="Long P.E."/>
            <person name="Banfield J.F."/>
        </authorList>
    </citation>
    <scope>NUCLEOTIDE SEQUENCE [LARGE SCALE GENOMIC DNA]</scope>
</reference>
<evidence type="ECO:0000256" key="5">
    <source>
        <dbReference type="ARBA" id="ARBA00023136"/>
    </source>
</evidence>
<evidence type="ECO:0000256" key="7">
    <source>
        <dbReference type="SAM" id="SignalP"/>
    </source>
</evidence>
<evidence type="ECO:0000256" key="2">
    <source>
        <dbReference type="ARBA" id="ARBA00022692"/>
    </source>
</evidence>
<feature type="chain" id="PRO_5022920752" description="PKD domain-containing protein" evidence="7">
    <location>
        <begin position="32"/>
        <end position="1302"/>
    </location>
</feature>
<dbReference type="Gene3D" id="2.60.40.10">
    <property type="entry name" value="Immunoglobulins"/>
    <property type="match status" value="4"/>
</dbReference>
<dbReference type="PANTHER" id="PTHR46730">
    <property type="entry name" value="POLYCYSTIN-1"/>
    <property type="match status" value="1"/>
</dbReference>
<feature type="domain" description="PKD" evidence="8">
    <location>
        <begin position="692"/>
        <end position="749"/>
    </location>
</feature>
<dbReference type="InterPro" id="IPR035986">
    <property type="entry name" value="PKD_dom_sf"/>
</dbReference>
<dbReference type="GO" id="GO:0005886">
    <property type="term" value="C:plasma membrane"/>
    <property type="evidence" value="ECO:0007669"/>
    <property type="project" value="TreeGrafter"/>
</dbReference>
<dbReference type="GO" id="GO:0005261">
    <property type="term" value="F:monoatomic cation channel activity"/>
    <property type="evidence" value="ECO:0007669"/>
    <property type="project" value="TreeGrafter"/>
</dbReference>
<keyword evidence="4 6" id="KW-1133">Transmembrane helix</keyword>
<evidence type="ECO:0000256" key="4">
    <source>
        <dbReference type="ARBA" id="ARBA00022989"/>
    </source>
</evidence>
<dbReference type="InterPro" id="IPR022409">
    <property type="entry name" value="PKD/Chitinase_dom"/>
</dbReference>
<name>K1XZ21_9BACT</name>
<dbReference type="GO" id="GO:0006816">
    <property type="term" value="P:calcium ion transport"/>
    <property type="evidence" value="ECO:0007669"/>
    <property type="project" value="TreeGrafter"/>
</dbReference>
<feature type="transmembrane region" description="Helical" evidence="6">
    <location>
        <begin position="89"/>
        <end position="107"/>
    </location>
</feature>
<dbReference type="InterPro" id="IPR000601">
    <property type="entry name" value="PKD_dom"/>
</dbReference>
<keyword evidence="3" id="KW-0677">Repeat</keyword>
<comment type="subcellular location">
    <subcellularLocation>
        <location evidence="1">Membrane</location>
        <topology evidence="1">Multi-pass membrane protein</topology>
    </subcellularLocation>
</comment>
<dbReference type="InterPro" id="IPR043993">
    <property type="entry name" value="T4SS_pilin"/>
</dbReference>
<sequence length="1302" mass="144024">MRLFSQTKTYFLSLATAFLVAFLSFSSFASACNLFNWADCTSTTSVNYCNSNDPASASYCSLDRGTQIVSGNINDIEKTRKFSQYIQDIIAYLLMFLGIVGVIYIIYAGFNVLTAGGDEDKVKKSKATIFHVIIGLVIIFLAYSIVKFFIGSGGVGGVLNNAFKLPSFIETTYAYTEYDTNTFDNYKKQIELLSSTLDREYQVNNRITVGTLANLESLVKSSMATFSDSNDTIFNTNLANSLITAIALVKKTPDSDTAIANLAKNLNDYLTKVKLGRIKGKIVASPATGNAPLTVTLRASEVVDPSGVTIPKTSYIWWIRSALWQRTILGTGPSLAYTFPEERTYTVFLNILSSSRNKNGKTDVLPFDSSTNIHVLPKLGNISLAINGIYVSNLDKIKFTPAQGRQGLLIDATASTPAAGTRFIATRFEFGNGNIAQYNNSPSLDRQIYSNEGIYRLKMEVTTNENQKVIKEIEIEIRDPISSIRSDKINGFPRDEFHFNASASAAYLNLGYSWQITELESEKSLFTSNLQNISYKFPRTGKYAVKLRTLASNGKEDYDTLIITIEWRDPVASFDTKTLNAESPNVLIFDATKSYDPDNLDGGNLAYAWIVDGVRSDLASPIRNGAMGRYTFDTIGTHHVTLEVSNKDGKTVSSNKDITINSLLSIRLITSPKIVRAGSSLSLIADSKEAQTFEWQFGDGETDTSTTGRVSHIYKKAGTYSVNLIVQGRNSDSNSISRKVYVMDSTSPFSIITIKRDNDEIIPTPDACDGKEAFVIDRAKAITMSAENSVNTDGTSQGIAYTWKYGSRNSSQKDFSYKFDELGCFPITLSVRSQKTGVQDTERAYVKVENLSPKLSSLAIVADKIDTDPVMVSVTANNAVDEDGIITSYIWYYYTEEDPEPQDFRITRSPKTVFVLPRIGAKYYFAVILEDSNGLKINSDEMSTERYSLTLVSDNINTPIITIKASSTSISVDQKVDFVVSAKNILWTDLASKAEYKWDYNGDGFYEETTNTPIVSHTYDKPGNFNFKVKVTYKGISNTKYQAITVKNEIVPNLEYIAIGKKFVFLNTTKGLYTNVKWSLLDTTSTTSDSFTYDFGENPVSGEVTLEVSDGTDTKSVSTSLRKDIVNALKIKKASDKIIYFSYPSADNDVIHITNGSEKLYLYLGESAGTIAKYGIDTDIAVDSNLNGDPTDDIDNKGTDSSMNGGVFVLKNTDATAKEKIMKLSLYDSNNSIIATKDITVVYDFVTWVSIESLSGSLSEVLSKDISETDKVNLERLKDLIRGSKEQDRLKMMQYFTALQET</sequence>
<dbReference type="CDD" id="cd00146">
    <property type="entry name" value="PKD"/>
    <property type="match status" value="2"/>
</dbReference>
<dbReference type="Pfam" id="PF18895">
    <property type="entry name" value="T4SS_pilin"/>
    <property type="match status" value="1"/>
</dbReference>
<feature type="signal peptide" evidence="7">
    <location>
        <begin position="1"/>
        <end position="31"/>
    </location>
</feature>
<dbReference type="PANTHER" id="PTHR46730:SF4">
    <property type="entry name" value="POLYCYSTIC KIDNEY DISEASE PROTEIN 1-LIKE 1"/>
    <property type="match status" value="1"/>
</dbReference>
<keyword evidence="5 6" id="KW-0472">Membrane</keyword>
<feature type="transmembrane region" description="Helical" evidence="6">
    <location>
        <begin position="128"/>
        <end position="150"/>
    </location>
</feature>
<protein>
    <recommendedName>
        <fullName evidence="8">PKD domain-containing protein</fullName>
    </recommendedName>
</protein>
<gene>
    <name evidence="9" type="ORF">ACD_78C00128G0001</name>
</gene>
<keyword evidence="2 6" id="KW-0812">Transmembrane</keyword>
<comment type="caution">
    <text evidence="9">The sequence shown here is derived from an EMBL/GenBank/DDBJ whole genome shotgun (WGS) entry which is preliminary data.</text>
</comment>
<evidence type="ECO:0000313" key="9">
    <source>
        <dbReference type="EMBL" id="EKD30186.1"/>
    </source>
</evidence>
<dbReference type="Pfam" id="PF00801">
    <property type="entry name" value="PKD"/>
    <property type="match status" value="1"/>
</dbReference>
<dbReference type="SMART" id="SM00089">
    <property type="entry name" value="PKD"/>
    <property type="match status" value="3"/>
</dbReference>
<dbReference type="InterPro" id="IPR013783">
    <property type="entry name" value="Ig-like_fold"/>
</dbReference>
<dbReference type="Pfam" id="PF18911">
    <property type="entry name" value="PKD_4"/>
    <property type="match status" value="1"/>
</dbReference>